<protein>
    <submittedName>
        <fullName evidence="1">Uncharacterized protein</fullName>
    </submittedName>
</protein>
<organism evidence="1">
    <name type="scientific">Lepeophtheirus salmonis</name>
    <name type="common">Salmon louse</name>
    <name type="synonym">Caligus salmonis</name>
    <dbReference type="NCBI Taxonomy" id="72036"/>
    <lineage>
        <taxon>Eukaryota</taxon>
        <taxon>Metazoa</taxon>
        <taxon>Ecdysozoa</taxon>
        <taxon>Arthropoda</taxon>
        <taxon>Crustacea</taxon>
        <taxon>Multicrustacea</taxon>
        <taxon>Hexanauplia</taxon>
        <taxon>Copepoda</taxon>
        <taxon>Siphonostomatoida</taxon>
        <taxon>Caligidae</taxon>
        <taxon>Lepeophtheirus</taxon>
    </lineage>
</organism>
<accession>A0A0K2TH50</accession>
<proteinExistence type="predicted"/>
<evidence type="ECO:0000313" key="1">
    <source>
        <dbReference type="EMBL" id="CDW24917.1"/>
    </source>
</evidence>
<sequence length="91" mass="10165">CDSWSLGSSLPLPSIAIPCEALHSKTSEQRDTSTSLPSQSLPSEYWTSPELYLGKKADRGRDADLEGASCWWDRYRLSVCIQTLLHLPFHA</sequence>
<feature type="non-terminal residue" evidence="1">
    <location>
        <position position="1"/>
    </location>
</feature>
<reference evidence="1" key="1">
    <citation type="submission" date="2014-05" db="EMBL/GenBank/DDBJ databases">
        <authorList>
            <person name="Chronopoulou M."/>
        </authorList>
    </citation>
    <scope>NUCLEOTIDE SEQUENCE</scope>
    <source>
        <tissue evidence="1">Whole organism</tissue>
    </source>
</reference>
<dbReference type="AlphaFoldDB" id="A0A0K2TH50"/>
<dbReference type="EMBL" id="HACA01007556">
    <property type="protein sequence ID" value="CDW24917.1"/>
    <property type="molecule type" value="Transcribed_RNA"/>
</dbReference>
<name>A0A0K2TH50_LEPSM</name>